<name>L8ECH8_HUMAN</name>
<proteinExistence type="predicted"/>
<organism evidence="1">
    <name type="scientific">Homo sapiens</name>
    <name type="common">Human</name>
    <dbReference type="NCBI Taxonomy" id="9606"/>
    <lineage>
        <taxon>Eukaryota</taxon>
        <taxon>Metazoa</taxon>
        <taxon>Chordata</taxon>
        <taxon>Craniata</taxon>
        <taxon>Vertebrata</taxon>
        <taxon>Euteleostomi</taxon>
        <taxon>Mammalia</taxon>
        <taxon>Eutheria</taxon>
        <taxon>Euarchontoglires</taxon>
        <taxon>Primates</taxon>
        <taxon>Haplorrhini</taxon>
        <taxon>Catarrhini</taxon>
        <taxon>Hominidae</taxon>
        <taxon>Homo</taxon>
    </lineage>
</organism>
<dbReference type="ChiTaRS" id="OGFOD1">
    <property type="organism name" value="human"/>
</dbReference>
<reference evidence="1" key="1">
    <citation type="journal article" date="2013" name="PLoS ONE">
        <title>Direct detection of alternative open reading frames translation products in human significantly expands the proteome.</title>
        <authorList>
            <person name="Vanderperre B."/>
            <person name="Lucier J.-F."/>
            <person name="Motard J."/>
            <person name="Tremblay G."/>
            <person name="Vanderperre S."/>
            <person name="Wisztorski M."/>
            <person name="Salzet M."/>
            <person name="Boisvert F.-M."/>
            <person name="Roucou X."/>
        </authorList>
    </citation>
    <scope>NUCLEOTIDE SEQUENCE</scope>
</reference>
<evidence type="ECO:0000313" key="1">
    <source>
        <dbReference type="EMBL" id="CCQ43592.1"/>
    </source>
</evidence>
<protein>
    <submittedName>
        <fullName evidence="1">Alternative protein OGFOD1</fullName>
    </submittedName>
</protein>
<dbReference type="AlphaFoldDB" id="L8ECH8"/>
<accession>L8ECH8</accession>
<gene>
    <name evidence="1" type="primary">OGFOD1</name>
</gene>
<dbReference type="OrthoDB" id="430522at2759"/>
<sequence>MNSLMPCCAMMMSWKGAGLPSSCTWFLPGTGAWVVPWTCTALMNTFSRSRLSSLLSLRGTNWFSLKYLLCPFTRCLKCCLKKSHVCL</sequence>
<dbReference type="EMBL" id="HF584095">
    <property type="protein sequence ID" value="CCQ43592.1"/>
    <property type="molecule type" value="Genomic_DNA"/>
</dbReference>